<proteinExistence type="inferred from homology"/>
<keyword evidence="1" id="KW-0963">Cytoplasm</keyword>
<reference evidence="2 3" key="1">
    <citation type="submission" date="2017-05" db="EMBL/GenBank/DDBJ databases">
        <title>Genomic insights into alkan degradation activity of Oleiphilus messinensis.</title>
        <authorList>
            <person name="Kozyavkin S.A."/>
            <person name="Slesarev A.I."/>
            <person name="Golyshin P.N."/>
            <person name="Korzhenkov A."/>
            <person name="Golyshina O.N."/>
            <person name="Toshchakov S.V."/>
        </authorList>
    </citation>
    <scope>NUCLEOTIDE SEQUENCE [LARGE SCALE GENOMIC DNA]</scope>
    <source>
        <strain evidence="2 3">ME102</strain>
    </source>
</reference>
<dbReference type="HAMAP" id="MF_02216">
    <property type="entry name" value="UbiK"/>
    <property type="match status" value="1"/>
</dbReference>
<dbReference type="PANTHER" id="PTHR38040:SF1">
    <property type="entry name" value="UBIQUINONE BIOSYNTHESIS ACCESSORY FACTOR UBIK"/>
    <property type="match status" value="1"/>
</dbReference>
<dbReference type="UniPathway" id="UPA00232"/>
<dbReference type="KEGG" id="ome:OLMES_0903"/>
<sequence>MITPQQLLNNLNEHLGNILPDAAKQAQEDVHNNVKVLVAGMLSRLDLVTREEYEVQMAVLRKTREKVDMLERQVAELEKRVSATQP</sequence>
<dbReference type="AlphaFoldDB" id="A0A1Y0I426"/>
<dbReference type="Proteomes" id="UP000196027">
    <property type="component" value="Chromosome"/>
</dbReference>
<evidence type="ECO:0000313" key="2">
    <source>
        <dbReference type="EMBL" id="ARU54990.1"/>
    </source>
</evidence>
<dbReference type="InterPro" id="IPR007475">
    <property type="entry name" value="UbiK"/>
</dbReference>
<name>A0A1Y0I426_9GAMM</name>
<comment type="similarity">
    <text evidence="1">Belongs to the UbiK family.</text>
</comment>
<dbReference type="GO" id="GO:0006744">
    <property type="term" value="P:ubiquinone biosynthetic process"/>
    <property type="evidence" value="ECO:0007669"/>
    <property type="project" value="UniProtKB-UniRule"/>
</dbReference>
<comment type="subcellular location">
    <subcellularLocation>
        <location evidence="1">Cytoplasm</location>
    </subcellularLocation>
</comment>
<keyword evidence="3" id="KW-1185">Reference proteome</keyword>
<evidence type="ECO:0000256" key="1">
    <source>
        <dbReference type="HAMAP-Rule" id="MF_02216"/>
    </source>
</evidence>
<dbReference type="PANTHER" id="PTHR38040">
    <property type="entry name" value="UBIQUINONE BIOSYNTHESIS ACCESSORY FACTOR UBIK"/>
    <property type="match status" value="1"/>
</dbReference>
<evidence type="ECO:0000313" key="3">
    <source>
        <dbReference type="Proteomes" id="UP000196027"/>
    </source>
</evidence>
<accession>A0A1Y0I426</accession>
<organism evidence="2 3">
    <name type="scientific">Oleiphilus messinensis</name>
    <dbReference type="NCBI Taxonomy" id="141451"/>
    <lineage>
        <taxon>Bacteria</taxon>
        <taxon>Pseudomonadati</taxon>
        <taxon>Pseudomonadota</taxon>
        <taxon>Gammaproteobacteria</taxon>
        <taxon>Oceanospirillales</taxon>
        <taxon>Oleiphilaceae</taxon>
        <taxon>Oleiphilus</taxon>
    </lineage>
</organism>
<dbReference type="Pfam" id="PF04380">
    <property type="entry name" value="BMFP"/>
    <property type="match status" value="1"/>
</dbReference>
<protein>
    <recommendedName>
        <fullName evidence="1">Ubiquinone biosynthesis accessory factor UbiK</fullName>
    </recommendedName>
</protein>
<comment type="function">
    <text evidence="1">Required for efficient ubiquinone (coenzyme Q) biosynthesis. UbiK is probably an accessory factor of Ubi enzymes and facilitates ubiquinone biosynthesis by acting as an assembly factor, a targeting factor, or both.</text>
</comment>
<dbReference type="GO" id="GO:0005829">
    <property type="term" value="C:cytosol"/>
    <property type="evidence" value="ECO:0007669"/>
    <property type="project" value="TreeGrafter"/>
</dbReference>
<keyword evidence="1" id="KW-0831">Ubiquinone biosynthesis</keyword>
<dbReference type="RefSeq" id="WP_232465259.1">
    <property type="nucleotide sequence ID" value="NZ_CP021425.1"/>
</dbReference>
<comment type="pathway">
    <text evidence="1">Cofactor biosynthesis; ubiquinone biosynthesis.</text>
</comment>
<gene>
    <name evidence="1" type="primary">ubiK</name>
    <name evidence="2" type="ORF">OLMES_0903</name>
</gene>
<dbReference type="EMBL" id="CP021425">
    <property type="protein sequence ID" value="ARU54990.1"/>
    <property type="molecule type" value="Genomic_DNA"/>
</dbReference>